<accession>A0A512MCT9</accession>
<gene>
    <name evidence="7" type="ORF">BGE01nite_38380</name>
</gene>
<protein>
    <submittedName>
        <fullName evidence="7">Glucarate transporter</fullName>
    </submittedName>
</protein>
<dbReference type="Gene3D" id="1.20.1250.20">
    <property type="entry name" value="MFS general substrate transporter like domains"/>
    <property type="match status" value="2"/>
</dbReference>
<evidence type="ECO:0000256" key="2">
    <source>
        <dbReference type="ARBA" id="ARBA00022692"/>
    </source>
</evidence>
<keyword evidence="4 5" id="KW-0472">Membrane</keyword>
<evidence type="ECO:0000259" key="6">
    <source>
        <dbReference type="PROSITE" id="PS50850"/>
    </source>
</evidence>
<feature type="transmembrane region" description="Helical" evidence="5">
    <location>
        <begin position="390"/>
        <end position="411"/>
    </location>
</feature>
<dbReference type="AlphaFoldDB" id="A0A512MCT9"/>
<feature type="transmembrane region" description="Helical" evidence="5">
    <location>
        <begin position="83"/>
        <end position="100"/>
    </location>
</feature>
<feature type="transmembrane region" description="Helical" evidence="5">
    <location>
        <begin position="364"/>
        <end position="384"/>
    </location>
</feature>
<evidence type="ECO:0000256" key="1">
    <source>
        <dbReference type="ARBA" id="ARBA00004141"/>
    </source>
</evidence>
<dbReference type="PANTHER" id="PTHR11662:SF399">
    <property type="entry name" value="FI19708P1-RELATED"/>
    <property type="match status" value="1"/>
</dbReference>
<keyword evidence="8" id="KW-1185">Reference proteome</keyword>
<feature type="transmembrane region" description="Helical" evidence="5">
    <location>
        <begin position="231"/>
        <end position="252"/>
    </location>
</feature>
<dbReference type="RefSeq" id="WP_174770055.1">
    <property type="nucleotide sequence ID" value="NZ_BKAG01000031.1"/>
</dbReference>
<dbReference type="PROSITE" id="PS50850">
    <property type="entry name" value="MFS"/>
    <property type="match status" value="1"/>
</dbReference>
<organism evidence="7 8">
    <name type="scientific">Brevifollis gellanilyticus</name>
    <dbReference type="NCBI Taxonomy" id="748831"/>
    <lineage>
        <taxon>Bacteria</taxon>
        <taxon>Pseudomonadati</taxon>
        <taxon>Verrucomicrobiota</taxon>
        <taxon>Verrucomicrobiia</taxon>
        <taxon>Verrucomicrobiales</taxon>
        <taxon>Verrucomicrobiaceae</taxon>
    </lineage>
</organism>
<evidence type="ECO:0000256" key="4">
    <source>
        <dbReference type="ARBA" id="ARBA00023136"/>
    </source>
</evidence>
<dbReference type="SUPFAM" id="SSF103473">
    <property type="entry name" value="MFS general substrate transporter"/>
    <property type="match status" value="1"/>
</dbReference>
<feature type="transmembrane region" description="Helical" evidence="5">
    <location>
        <begin position="267"/>
        <end position="288"/>
    </location>
</feature>
<dbReference type="GO" id="GO:0016020">
    <property type="term" value="C:membrane"/>
    <property type="evidence" value="ECO:0007669"/>
    <property type="project" value="UniProtKB-SubCell"/>
</dbReference>
<reference evidence="7 8" key="1">
    <citation type="submission" date="2019-07" db="EMBL/GenBank/DDBJ databases">
        <title>Whole genome shotgun sequence of Brevifollis gellanilyticus NBRC 108608.</title>
        <authorList>
            <person name="Hosoyama A."/>
            <person name="Uohara A."/>
            <person name="Ohji S."/>
            <person name="Ichikawa N."/>
        </authorList>
    </citation>
    <scope>NUCLEOTIDE SEQUENCE [LARGE SCALE GENOMIC DNA]</scope>
    <source>
        <strain evidence="7 8">NBRC 108608</strain>
    </source>
</reference>
<comment type="subcellular location">
    <subcellularLocation>
        <location evidence="1">Membrane</location>
        <topology evidence="1">Multi-pass membrane protein</topology>
    </subcellularLocation>
</comment>
<sequence>MPAPTSSRVRYRVVGFMLALGAVTYLDRACIAALSPDIRRDLGLSKDEMSWVFSAFAVAYAAFEIPTAWWADRVGTRWVLTRIVMWWSAFTMATAAAWNLASLTVIRFLFGAGEAGAWPNVARTFSRWIPRAERGRVQGVFFAAAHGVGGLTPLIALAVAGACGWRWTFVILGIPGILWAIAWHRWFRDDPEQHPAVQPAELAMIVAGRDPSTGHHGGWAYWRQLLKHRNTLFLCLMYFPNSFGFYFCITWLPEYLREQHGFDSMRLGFFAGLPLILSIVADLLGGVATDVMTRRFGLRIGRAGVGAVSYLVAGAGMFLATLATQPELAAWCLAIAVAASMFTLGASWGAVIDVGGSHTGVVGAAMNTAGQIGSIACPLLVVWLQKAYDWNAPLYLIGALFWVGAAAWLFINPRRKIFE</sequence>
<dbReference type="InterPro" id="IPR020846">
    <property type="entry name" value="MFS_dom"/>
</dbReference>
<dbReference type="Pfam" id="PF07690">
    <property type="entry name" value="MFS_1"/>
    <property type="match status" value="1"/>
</dbReference>
<dbReference type="PANTHER" id="PTHR11662">
    <property type="entry name" value="SOLUTE CARRIER FAMILY 17"/>
    <property type="match status" value="1"/>
</dbReference>
<proteinExistence type="predicted"/>
<feature type="transmembrane region" description="Helical" evidence="5">
    <location>
        <begin position="106"/>
        <end position="125"/>
    </location>
</feature>
<dbReference type="InterPro" id="IPR036259">
    <property type="entry name" value="MFS_trans_sf"/>
</dbReference>
<dbReference type="GO" id="GO:0022857">
    <property type="term" value="F:transmembrane transporter activity"/>
    <property type="evidence" value="ECO:0007669"/>
    <property type="project" value="InterPro"/>
</dbReference>
<feature type="transmembrane region" description="Helical" evidence="5">
    <location>
        <begin position="137"/>
        <end position="159"/>
    </location>
</feature>
<feature type="transmembrane region" description="Helical" evidence="5">
    <location>
        <begin position="51"/>
        <end position="71"/>
    </location>
</feature>
<dbReference type="InterPro" id="IPR050382">
    <property type="entry name" value="MFS_Na/Anion_cotransporter"/>
</dbReference>
<dbReference type="InterPro" id="IPR011701">
    <property type="entry name" value="MFS"/>
</dbReference>
<feature type="transmembrane region" description="Helical" evidence="5">
    <location>
        <begin position="165"/>
        <end position="183"/>
    </location>
</feature>
<feature type="transmembrane region" description="Helical" evidence="5">
    <location>
        <begin position="328"/>
        <end position="352"/>
    </location>
</feature>
<evidence type="ECO:0000256" key="5">
    <source>
        <dbReference type="SAM" id="Phobius"/>
    </source>
</evidence>
<keyword evidence="2 5" id="KW-0812">Transmembrane</keyword>
<keyword evidence="3 5" id="KW-1133">Transmembrane helix</keyword>
<name>A0A512MCT9_9BACT</name>
<feature type="domain" description="Major facilitator superfamily (MFS) profile" evidence="6">
    <location>
        <begin position="13"/>
        <end position="416"/>
    </location>
</feature>
<dbReference type="CDD" id="cd17319">
    <property type="entry name" value="MFS_ExuT_GudP_like"/>
    <property type="match status" value="1"/>
</dbReference>
<dbReference type="EMBL" id="BKAG01000031">
    <property type="protein sequence ID" value="GEP44547.1"/>
    <property type="molecule type" value="Genomic_DNA"/>
</dbReference>
<evidence type="ECO:0000256" key="3">
    <source>
        <dbReference type="ARBA" id="ARBA00022989"/>
    </source>
</evidence>
<evidence type="ECO:0000313" key="7">
    <source>
        <dbReference type="EMBL" id="GEP44547.1"/>
    </source>
</evidence>
<evidence type="ECO:0000313" key="8">
    <source>
        <dbReference type="Proteomes" id="UP000321577"/>
    </source>
</evidence>
<dbReference type="Proteomes" id="UP000321577">
    <property type="component" value="Unassembled WGS sequence"/>
</dbReference>
<comment type="caution">
    <text evidence="7">The sequence shown here is derived from an EMBL/GenBank/DDBJ whole genome shotgun (WGS) entry which is preliminary data.</text>
</comment>
<feature type="transmembrane region" description="Helical" evidence="5">
    <location>
        <begin position="300"/>
        <end position="322"/>
    </location>
</feature>